<organism evidence="3 4">
    <name type="scientific">Flavobacterium gawalongense</name>
    <dbReference type="NCBI Taxonomy" id="2594432"/>
    <lineage>
        <taxon>Bacteria</taxon>
        <taxon>Pseudomonadati</taxon>
        <taxon>Bacteroidota</taxon>
        <taxon>Flavobacteriia</taxon>
        <taxon>Flavobacteriales</taxon>
        <taxon>Flavobacteriaceae</taxon>
        <taxon>Flavobacterium</taxon>
    </lineage>
</organism>
<sequence length="318" mass="37356">MNLRKFFEKYPDESACIEGFKAKRLEMGVVCKKCEHTEHYFRKTDLKFQCKKCGSRISLRSGTVMENTNLPFQYWMLCIELMTLSKKSFSALEMQRMLGHKRYEPIWFMMHKIRRVMSKRDEKYQLKGCIEFDEGFFERVDNKDIIEEKGSENSQEPTQNKRGRGSERQAKVLVMVESEPSIAAPKKGKPNRKVGYLKMVVMEDLKSETINKEVEKSVDKTASVLSDGYTGYAKLKEVITNHYVVVEPNKQKSAKVFPWVNRTISNAKKVLLGIHHNCVNQQYVQNYLDEFCYKFNRRYFGDKLSDRLMIAALETTWY</sequence>
<evidence type="ECO:0000256" key="1">
    <source>
        <dbReference type="SAM" id="MobiDB-lite"/>
    </source>
</evidence>
<dbReference type="SMART" id="SM01126">
    <property type="entry name" value="DDE_Tnp_IS1595"/>
    <property type="match status" value="1"/>
</dbReference>
<name>A0A553BYS9_9FLAO</name>
<reference evidence="3 4" key="1">
    <citation type="submission" date="2019-07" db="EMBL/GenBank/DDBJ databases">
        <title>Novel species of Flavobacterium.</title>
        <authorList>
            <person name="Liu Q."/>
            <person name="Xin Y.-H."/>
        </authorList>
    </citation>
    <scope>NUCLEOTIDE SEQUENCE [LARGE SCALE GENOMIC DNA]</scope>
    <source>
        <strain evidence="3 4">GSR22</strain>
    </source>
</reference>
<dbReference type="Pfam" id="PF12760">
    <property type="entry name" value="Zn_ribbon_IS1595"/>
    <property type="match status" value="1"/>
</dbReference>
<dbReference type="InterPro" id="IPR024445">
    <property type="entry name" value="Tnp_ISXO2-like"/>
</dbReference>
<evidence type="ECO:0000313" key="4">
    <source>
        <dbReference type="Proteomes" id="UP000318669"/>
    </source>
</evidence>
<dbReference type="EMBL" id="VJZL01000001">
    <property type="protein sequence ID" value="TRX13480.1"/>
    <property type="molecule type" value="Genomic_DNA"/>
</dbReference>
<dbReference type="InterPro" id="IPR024442">
    <property type="entry name" value="Transposase_Zn_ribbon"/>
</dbReference>
<gene>
    <name evidence="3" type="ORF">FNW11_01085</name>
</gene>
<dbReference type="NCBIfam" id="NF033547">
    <property type="entry name" value="transpos_IS1595"/>
    <property type="match status" value="1"/>
</dbReference>
<evidence type="ECO:0000313" key="3">
    <source>
        <dbReference type="EMBL" id="TRX13480.1"/>
    </source>
</evidence>
<comment type="caution">
    <text evidence="3">The sequence shown here is derived from an EMBL/GenBank/DDBJ whole genome shotgun (WGS) entry which is preliminary data.</text>
</comment>
<dbReference type="Pfam" id="PF12762">
    <property type="entry name" value="DDE_Tnp_IS1595"/>
    <property type="match status" value="1"/>
</dbReference>
<dbReference type="Proteomes" id="UP000318669">
    <property type="component" value="Unassembled WGS sequence"/>
</dbReference>
<feature type="domain" description="ISXO2-like transposase" evidence="2">
    <location>
        <begin position="125"/>
        <end position="296"/>
    </location>
</feature>
<dbReference type="RefSeq" id="WP_144064418.1">
    <property type="nucleotide sequence ID" value="NZ_VJZL01000001.1"/>
</dbReference>
<accession>A0A553BYS9</accession>
<evidence type="ECO:0000259" key="2">
    <source>
        <dbReference type="SMART" id="SM01126"/>
    </source>
</evidence>
<feature type="region of interest" description="Disordered" evidence="1">
    <location>
        <begin position="147"/>
        <end position="169"/>
    </location>
</feature>
<protein>
    <submittedName>
        <fullName evidence="3">IS1595 family transposase</fullName>
    </submittedName>
</protein>
<dbReference type="OrthoDB" id="1023020at2"/>
<dbReference type="AlphaFoldDB" id="A0A553BYS9"/>
<proteinExistence type="predicted"/>